<dbReference type="GO" id="GO:0005886">
    <property type="term" value="C:plasma membrane"/>
    <property type="evidence" value="ECO:0007669"/>
    <property type="project" value="TreeGrafter"/>
</dbReference>
<dbReference type="GO" id="GO:0015184">
    <property type="term" value="F:L-cystine transmembrane transporter activity"/>
    <property type="evidence" value="ECO:0007669"/>
    <property type="project" value="TreeGrafter"/>
</dbReference>
<dbReference type="GO" id="GO:0015293">
    <property type="term" value="F:symporter activity"/>
    <property type="evidence" value="ECO:0007669"/>
    <property type="project" value="InterPro"/>
</dbReference>
<evidence type="ECO:0000256" key="5">
    <source>
        <dbReference type="ARBA" id="ARBA00022989"/>
    </source>
</evidence>
<feature type="transmembrane region" description="Helical" evidence="7">
    <location>
        <begin position="354"/>
        <end position="378"/>
    </location>
</feature>
<feature type="transmembrane region" description="Helical" evidence="7">
    <location>
        <begin position="147"/>
        <end position="166"/>
    </location>
</feature>
<protein>
    <submittedName>
        <fullName evidence="8">Na /H-dicarboxylate symporter</fullName>
    </submittedName>
</protein>
<name>A0A0W0V8V3_9GAMM</name>
<dbReference type="InterPro" id="IPR001991">
    <property type="entry name" value="Na-dicarboxylate_symporter"/>
</dbReference>
<feature type="transmembrane region" description="Helical" evidence="7">
    <location>
        <begin position="43"/>
        <end position="66"/>
    </location>
</feature>
<feature type="transmembrane region" description="Helical" evidence="7">
    <location>
        <begin position="87"/>
        <end position="106"/>
    </location>
</feature>
<keyword evidence="6 7" id="KW-0472">Membrane</keyword>
<accession>A0A0W0V8V3</accession>
<evidence type="ECO:0000256" key="7">
    <source>
        <dbReference type="SAM" id="Phobius"/>
    </source>
</evidence>
<dbReference type="Proteomes" id="UP000055035">
    <property type="component" value="Unassembled WGS sequence"/>
</dbReference>
<evidence type="ECO:0000256" key="6">
    <source>
        <dbReference type="ARBA" id="ARBA00023136"/>
    </source>
</evidence>
<dbReference type="RefSeq" id="WP_058470173.1">
    <property type="nucleotide sequence ID" value="NZ_CAAAIC010000004.1"/>
</dbReference>
<gene>
    <name evidence="8" type="ORF">Ljor_0616</name>
</gene>
<feature type="transmembrane region" description="Helical" evidence="7">
    <location>
        <begin position="295"/>
        <end position="318"/>
    </location>
</feature>
<keyword evidence="3" id="KW-0813">Transport</keyword>
<sequence length="420" mass="45487">MCAQQTPAKKKWLSPASLYALMILLGIFSGYSDIPFLKASGLFIADVFIKIFKCISLPIIALSIIVTLSNYRADGAMKTVWRRAMTYTLGTTLIAAAISCLLYLLIQPNMVGVVKAGVMTPKASGLGYFEHIANLIPSSIWSPFLEHQVMGVLLLGIVVGIAIRFIPEPEARHTITQFFRGAHGLFMVITNWIITIIPIGLFGFITTTVVQLRGGITIKGISQYLLIIVLANLIQGLIVLPLWLKSQGIKPFAALKGMMPALSVAFFSKSSVGTLPITMETAEKNLQVKPEVSRFVLPLCTSLNMNGCAAFIFTTVIYLMQNHGLVITVPMMLLWVIIATIAAIGNAGVPMGCFFLSASLLASMNIPITLLGIILPFYSLIDMLETALNVWSDSCVAKVVNDKVENAGQVSERTPAVSLS</sequence>
<evidence type="ECO:0000256" key="3">
    <source>
        <dbReference type="ARBA" id="ARBA00022448"/>
    </source>
</evidence>
<evidence type="ECO:0000256" key="4">
    <source>
        <dbReference type="ARBA" id="ARBA00022692"/>
    </source>
</evidence>
<comment type="subcellular location">
    <subcellularLocation>
        <location evidence="1">Membrane</location>
        <topology evidence="1">Multi-pass membrane protein</topology>
    </subcellularLocation>
</comment>
<dbReference type="Gene3D" id="1.10.3860.10">
    <property type="entry name" value="Sodium:dicarboxylate symporter"/>
    <property type="match status" value="1"/>
</dbReference>
<dbReference type="PATRIC" id="fig|456.5.peg.650"/>
<organism evidence="8 9">
    <name type="scientific">Legionella jordanis</name>
    <dbReference type="NCBI Taxonomy" id="456"/>
    <lineage>
        <taxon>Bacteria</taxon>
        <taxon>Pseudomonadati</taxon>
        <taxon>Pseudomonadota</taxon>
        <taxon>Gammaproteobacteria</taxon>
        <taxon>Legionellales</taxon>
        <taxon>Legionellaceae</taxon>
        <taxon>Legionella</taxon>
    </lineage>
</organism>
<dbReference type="PANTHER" id="PTHR42865:SF5">
    <property type="entry name" value="L-CYSTINE TRANSPORTER TCYP"/>
    <property type="match status" value="1"/>
</dbReference>
<dbReference type="InterPro" id="IPR036458">
    <property type="entry name" value="Na:dicarbo_symporter_sf"/>
</dbReference>
<dbReference type="Pfam" id="PF00375">
    <property type="entry name" value="SDF"/>
    <property type="match status" value="1"/>
</dbReference>
<feature type="transmembrane region" description="Helical" evidence="7">
    <location>
        <begin position="178"/>
        <end position="204"/>
    </location>
</feature>
<feature type="transmembrane region" description="Helical" evidence="7">
    <location>
        <begin position="224"/>
        <end position="243"/>
    </location>
</feature>
<dbReference type="PRINTS" id="PR00173">
    <property type="entry name" value="EDTRNSPORT"/>
</dbReference>
<evidence type="ECO:0000256" key="1">
    <source>
        <dbReference type="ARBA" id="ARBA00004141"/>
    </source>
</evidence>
<dbReference type="SUPFAM" id="SSF118215">
    <property type="entry name" value="Proton glutamate symport protein"/>
    <property type="match status" value="1"/>
</dbReference>
<feature type="transmembrane region" description="Helical" evidence="7">
    <location>
        <begin position="12"/>
        <end position="31"/>
    </location>
</feature>
<dbReference type="PANTHER" id="PTHR42865">
    <property type="entry name" value="PROTON/GLUTAMATE-ASPARTATE SYMPORTER"/>
    <property type="match status" value="1"/>
</dbReference>
<proteinExistence type="inferred from homology"/>
<keyword evidence="4 7" id="KW-0812">Transmembrane</keyword>
<comment type="similarity">
    <text evidence="2">Belongs to the dicarboxylate/amino acid:cation symporter (DAACS) (TC 2.A.23) family.</text>
</comment>
<reference evidence="8 9" key="1">
    <citation type="submission" date="2015-11" db="EMBL/GenBank/DDBJ databases">
        <title>Genomic analysis of 38 Legionella species identifies large and diverse effector repertoires.</title>
        <authorList>
            <person name="Burstein D."/>
            <person name="Amaro F."/>
            <person name="Zusman T."/>
            <person name="Lifshitz Z."/>
            <person name="Cohen O."/>
            <person name="Gilbert J.A."/>
            <person name="Pupko T."/>
            <person name="Shuman H.A."/>
            <person name="Segal G."/>
        </authorList>
    </citation>
    <scope>NUCLEOTIDE SEQUENCE [LARGE SCALE GENOMIC DNA]</scope>
    <source>
        <strain evidence="8 9">BL-540</strain>
    </source>
</reference>
<keyword evidence="9" id="KW-1185">Reference proteome</keyword>
<keyword evidence="5 7" id="KW-1133">Transmembrane helix</keyword>
<evidence type="ECO:0000313" key="8">
    <source>
        <dbReference type="EMBL" id="KTD16310.1"/>
    </source>
</evidence>
<comment type="caution">
    <text evidence="8">The sequence shown here is derived from an EMBL/GenBank/DDBJ whole genome shotgun (WGS) entry which is preliminary data.</text>
</comment>
<dbReference type="AlphaFoldDB" id="A0A0W0V8V3"/>
<dbReference type="EMBL" id="LNYJ01000011">
    <property type="protein sequence ID" value="KTD16310.1"/>
    <property type="molecule type" value="Genomic_DNA"/>
</dbReference>
<evidence type="ECO:0000313" key="9">
    <source>
        <dbReference type="Proteomes" id="UP000055035"/>
    </source>
</evidence>
<dbReference type="STRING" id="456.Ljor_0616"/>
<dbReference type="OrthoDB" id="9766690at2"/>
<evidence type="ECO:0000256" key="2">
    <source>
        <dbReference type="ARBA" id="ARBA00006148"/>
    </source>
</evidence>
<feature type="transmembrane region" description="Helical" evidence="7">
    <location>
        <begin position="325"/>
        <end position="348"/>
    </location>
</feature>